<dbReference type="PANTHER" id="PTHR48050:SF27">
    <property type="entry name" value="GLUCOSYLTRANSFERASE, PUTATIVE (AFU_ORTHOLOGUE AFUA_7G04880)-RELATED"/>
    <property type="match status" value="1"/>
</dbReference>
<dbReference type="CDD" id="cd03784">
    <property type="entry name" value="GT1_Gtf-like"/>
    <property type="match status" value="1"/>
</dbReference>
<name>A0AAV9NZB1_9PEZI</name>
<dbReference type="SUPFAM" id="SSF53756">
    <property type="entry name" value="UDP-Glycosyltransferase/glycogen phosphorylase"/>
    <property type="match status" value="1"/>
</dbReference>
<proteinExistence type="predicted"/>
<feature type="domain" description="Glycosyltransferase family 28 N-terminal" evidence="3">
    <location>
        <begin position="101"/>
        <end position="247"/>
    </location>
</feature>
<dbReference type="EMBL" id="JAVRRT010000017">
    <property type="protein sequence ID" value="KAK5165296.1"/>
    <property type="molecule type" value="Genomic_DNA"/>
</dbReference>
<evidence type="ECO:0000256" key="2">
    <source>
        <dbReference type="SAM" id="MobiDB-lite"/>
    </source>
</evidence>
<dbReference type="InterPro" id="IPR002213">
    <property type="entry name" value="UDP_glucos_trans"/>
</dbReference>
<keyword evidence="6" id="KW-1185">Reference proteome</keyword>
<evidence type="ECO:0008006" key="7">
    <source>
        <dbReference type="Google" id="ProtNLM"/>
    </source>
</evidence>
<evidence type="ECO:0000259" key="4">
    <source>
        <dbReference type="Pfam" id="PF06722"/>
    </source>
</evidence>
<feature type="domain" description="Erythromycin biosynthesis protein CIII-like C-terminal" evidence="4">
    <location>
        <begin position="412"/>
        <end position="500"/>
    </location>
</feature>
<dbReference type="RefSeq" id="XP_064655439.1">
    <property type="nucleotide sequence ID" value="XM_064806622.1"/>
</dbReference>
<accession>A0AAV9NZB1</accession>
<comment type="caution">
    <text evidence="5">The sequence shown here is derived from an EMBL/GenBank/DDBJ whole genome shotgun (WGS) entry which is preliminary data.</text>
</comment>
<evidence type="ECO:0000313" key="6">
    <source>
        <dbReference type="Proteomes" id="UP001337655"/>
    </source>
</evidence>
<dbReference type="FunFam" id="3.40.50.2000:FF:000009">
    <property type="entry name" value="Sterol 3-beta-glucosyltransferase UGT80A2"/>
    <property type="match status" value="1"/>
</dbReference>
<dbReference type="Proteomes" id="UP001337655">
    <property type="component" value="Unassembled WGS sequence"/>
</dbReference>
<feature type="region of interest" description="Disordered" evidence="2">
    <location>
        <begin position="1"/>
        <end position="21"/>
    </location>
</feature>
<organism evidence="5 6">
    <name type="scientific">Saxophila tyrrhenica</name>
    <dbReference type="NCBI Taxonomy" id="1690608"/>
    <lineage>
        <taxon>Eukaryota</taxon>
        <taxon>Fungi</taxon>
        <taxon>Dikarya</taxon>
        <taxon>Ascomycota</taxon>
        <taxon>Pezizomycotina</taxon>
        <taxon>Dothideomycetes</taxon>
        <taxon>Dothideomycetidae</taxon>
        <taxon>Mycosphaerellales</taxon>
        <taxon>Extremaceae</taxon>
        <taxon>Saxophila</taxon>
    </lineage>
</organism>
<dbReference type="InterPro" id="IPR050426">
    <property type="entry name" value="Glycosyltransferase_28"/>
</dbReference>
<reference evidence="5 6" key="1">
    <citation type="submission" date="2023-08" db="EMBL/GenBank/DDBJ databases">
        <title>Black Yeasts Isolated from many extreme environments.</title>
        <authorList>
            <person name="Coleine C."/>
            <person name="Stajich J.E."/>
            <person name="Selbmann L."/>
        </authorList>
    </citation>
    <scope>NUCLEOTIDE SEQUENCE [LARGE SCALE GENOMIC DNA]</scope>
    <source>
        <strain evidence="5 6">CCFEE 5935</strain>
    </source>
</reference>
<sequence>MTDDKRRQSELPPTYEEAIGDGSLVNTGVRGKAASGRAAAIYATNENLTEDGRIDVDLNSRLSRTLCRVARLPPTDGVDDKSIEKQAVGSDDLFPIRINVTIQVVGSRGDVQPFIALGVGLQRHGHRIRVATHARFRSNVLDAGLEFYSIGGSPEDLMAYMVKNPGLIPSVASLRGGDIARKRAMIADMLRGCWDSCIQPDEATGVPFVADAIIANPPSFAHIHCAEALGIPMHMVFTMPWTATTAFAHPLANIKGGHNNRGVTNHVSYLVVGSLTWSGIGDIVNAWREKLGLEAVPATEGPLLVETLKVPHTYCWSPALVPKPKDWPRYIDISGFLFRETPAYTPSKELQAFLDAGPPPVYVGFGSIVLEDTTKLSAALVEAISICGERAIVSPGWSRLQVPAGRHDFFCVEECPHEWLFKRVSAVVHHGGAGTTAIGLREARPTIIVPFFGDQPFWGEMVAMSGAGPAPIPQREVSVASLTEAIRYCQGPTAHSAAAALSEQIKHENGVQAAVTSFHANLPLERMRCRMLPDQPASWTLKIGRKKVPISRSAAESLVADVGLDPRNLNVYHANPIYISNRRWDPVTGTASSVIATGVGMADGATGLIFKPAEEFRRARRCTPEGTAGRASSSEASVAGQRIVSVSEERPADSVHEDDDDDDSAASTLHAVARRNSITHVTSSQDATEDGSARRSGYAVAGSMAAASGKSLGKFFTSYTRGTLVDLPLATAEGFRCLPRLWGQEVKEYGQVKDLRSGAVVAGKTFVGGMATGFRDVVMHPVRGGQSAGVLGVAQGLATGTGSLVSNSVGASLSLFALPASGLTKSLYTLSHRSTAKRVMEARREEGKWRVQGLSLAQRRAVVDAYHESQR</sequence>
<evidence type="ECO:0000313" key="5">
    <source>
        <dbReference type="EMBL" id="KAK5165296.1"/>
    </source>
</evidence>
<dbReference type="GO" id="GO:0005975">
    <property type="term" value="P:carbohydrate metabolic process"/>
    <property type="evidence" value="ECO:0007669"/>
    <property type="project" value="InterPro"/>
</dbReference>
<keyword evidence="1" id="KW-0808">Transferase</keyword>
<dbReference type="Pfam" id="PF03033">
    <property type="entry name" value="Glyco_transf_28"/>
    <property type="match status" value="1"/>
</dbReference>
<protein>
    <recommendedName>
        <fullName evidence="7">Glycosyltransferase family 28 N-terminal domain-containing protein</fullName>
    </recommendedName>
</protein>
<dbReference type="Gene3D" id="3.40.50.2000">
    <property type="entry name" value="Glycogen Phosphorylase B"/>
    <property type="match status" value="2"/>
</dbReference>
<dbReference type="AlphaFoldDB" id="A0AAV9NZB1"/>
<dbReference type="InterPro" id="IPR010610">
    <property type="entry name" value="EryCIII-like_C"/>
</dbReference>
<dbReference type="PANTHER" id="PTHR48050">
    <property type="entry name" value="STEROL 3-BETA-GLUCOSYLTRANSFERASE"/>
    <property type="match status" value="1"/>
</dbReference>
<evidence type="ECO:0000259" key="3">
    <source>
        <dbReference type="Pfam" id="PF03033"/>
    </source>
</evidence>
<dbReference type="GeneID" id="89930726"/>
<dbReference type="GO" id="GO:0016906">
    <property type="term" value="F:sterol 3-beta-glucosyltransferase activity"/>
    <property type="evidence" value="ECO:0007669"/>
    <property type="project" value="UniProtKB-ARBA"/>
</dbReference>
<dbReference type="InterPro" id="IPR004276">
    <property type="entry name" value="GlycoTrans_28_N"/>
</dbReference>
<feature type="compositionally biased region" description="Polar residues" evidence="2">
    <location>
        <begin position="676"/>
        <end position="686"/>
    </location>
</feature>
<evidence type="ECO:0000256" key="1">
    <source>
        <dbReference type="ARBA" id="ARBA00022679"/>
    </source>
</evidence>
<dbReference type="Pfam" id="PF06722">
    <property type="entry name" value="EryCIII-like_C"/>
    <property type="match status" value="1"/>
</dbReference>
<feature type="region of interest" description="Disordered" evidence="2">
    <location>
        <begin position="622"/>
        <end position="693"/>
    </location>
</feature>
<gene>
    <name evidence="5" type="ORF">LTR77_009394</name>
</gene>